<evidence type="ECO:0000256" key="1">
    <source>
        <dbReference type="SAM" id="MobiDB-lite"/>
    </source>
</evidence>
<dbReference type="EMBL" id="JBHTEB010000001">
    <property type="protein sequence ID" value="MFD0313701.1"/>
    <property type="molecule type" value="Genomic_DNA"/>
</dbReference>
<evidence type="ECO:0000313" key="2">
    <source>
        <dbReference type="EMBL" id="MFD0313701.1"/>
    </source>
</evidence>
<proteinExistence type="predicted"/>
<feature type="region of interest" description="Disordered" evidence="1">
    <location>
        <begin position="1"/>
        <end position="66"/>
    </location>
</feature>
<protein>
    <submittedName>
        <fullName evidence="2">Uncharacterized protein</fullName>
    </submittedName>
</protein>
<sequence length="123" mass="13022">MRGPFVVALEGDHDRRLVAKPPGQRGGAVGPGQPEVDPETRCTARRWSRRQSASPSRGLLDAPPVDAAEARTGVLGRVLRPMGRARRPVGQDEEPRAVLLELAGGCAAVVLAPTCRKAPCGAW</sequence>
<reference evidence="3" key="1">
    <citation type="journal article" date="2019" name="Int. J. Syst. Evol. Microbiol.">
        <title>The Global Catalogue of Microorganisms (GCM) 10K type strain sequencing project: providing services to taxonomists for standard genome sequencing and annotation.</title>
        <authorList>
            <consortium name="The Broad Institute Genomics Platform"/>
            <consortium name="The Broad Institute Genome Sequencing Center for Infectious Disease"/>
            <person name="Wu L."/>
            <person name="Ma J."/>
        </authorList>
    </citation>
    <scope>NUCLEOTIDE SEQUENCE [LARGE SCALE GENOMIC DNA]</scope>
    <source>
        <strain evidence="3">CGMCC 4.7400</strain>
    </source>
</reference>
<dbReference type="Proteomes" id="UP001597023">
    <property type="component" value="Unassembled WGS sequence"/>
</dbReference>
<gene>
    <name evidence="2" type="ORF">ACFQZ6_05525</name>
</gene>
<organism evidence="2 3">
    <name type="scientific">Streptomyces flavalbus</name>
    <dbReference type="NCBI Taxonomy" id="2665155"/>
    <lineage>
        <taxon>Bacteria</taxon>
        <taxon>Bacillati</taxon>
        <taxon>Actinomycetota</taxon>
        <taxon>Actinomycetes</taxon>
        <taxon>Kitasatosporales</taxon>
        <taxon>Streptomycetaceae</taxon>
        <taxon>Streptomyces</taxon>
    </lineage>
</organism>
<dbReference type="RefSeq" id="WP_381605229.1">
    <property type="nucleotide sequence ID" value="NZ_JBHTEB010000001.1"/>
</dbReference>
<evidence type="ECO:0000313" key="3">
    <source>
        <dbReference type="Proteomes" id="UP001597023"/>
    </source>
</evidence>
<accession>A0ABW2W797</accession>
<comment type="caution">
    <text evidence="2">The sequence shown here is derived from an EMBL/GenBank/DDBJ whole genome shotgun (WGS) entry which is preliminary data.</text>
</comment>
<keyword evidence="3" id="KW-1185">Reference proteome</keyword>
<name>A0ABW2W797_9ACTN</name>